<reference evidence="1 2" key="1">
    <citation type="submission" date="2023-04" db="EMBL/GenBank/DDBJ databases">
        <title>Marinobulbifer ophiurae gen. nov., sp. Nov., isolate from tissue of brittle star Ophioplocus japonicus.</title>
        <authorList>
            <person name="Kawano K."/>
            <person name="Sawayama S."/>
            <person name="Nakagawa S."/>
        </authorList>
    </citation>
    <scope>NUCLEOTIDE SEQUENCE [LARGE SCALE GENOMIC DNA]</scope>
    <source>
        <strain evidence="1 2">NKW57</strain>
    </source>
</reference>
<evidence type="ECO:0000313" key="2">
    <source>
        <dbReference type="Proteomes" id="UP001224392"/>
    </source>
</evidence>
<sequence length="95" mass="9863">MDGGDLTTDINVAVKPVSDAPVANDDVANIVQNSDSMRTPVLDNDADLDGCQLIVEAAYAGNGGTEIIWGELNYEPANEFEGSDSVSYTIAAPTG</sequence>
<gene>
    <name evidence="1" type="ORF">MNKW57_20550</name>
</gene>
<protein>
    <submittedName>
        <fullName evidence="1">Uncharacterized protein</fullName>
    </submittedName>
</protein>
<dbReference type="Proteomes" id="UP001224392">
    <property type="component" value="Unassembled WGS sequence"/>
</dbReference>
<proteinExistence type="predicted"/>
<evidence type="ECO:0000313" key="1">
    <source>
        <dbReference type="EMBL" id="GMG87734.1"/>
    </source>
</evidence>
<comment type="caution">
    <text evidence="1">The sequence shown here is derived from an EMBL/GenBank/DDBJ whole genome shotgun (WGS) entry which is preliminary data.</text>
</comment>
<name>A0ABQ6M068_9GAMM</name>
<dbReference type="Gene3D" id="2.60.40.2810">
    <property type="match status" value="1"/>
</dbReference>
<organism evidence="1 2">
    <name type="scientific">Biformimicrobium ophioploci</name>
    <dbReference type="NCBI Taxonomy" id="3036711"/>
    <lineage>
        <taxon>Bacteria</taxon>
        <taxon>Pseudomonadati</taxon>
        <taxon>Pseudomonadota</taxon>
        <taxon>Gammaproteobacteria</taxon>
        <taxon>Cellvibrionales</taxon>
        <taxon>Microbulbiferaceae</taxon>
        <taxon>Biformimicrobium</taxon>
    </lineage>
</organism>
<dbReference type="Pfam" id="PF17963">
    <property type="entry name" value="Big_9"/>
    <property type="match status" value="1"/>
</dbReference>
<keyword evidence="2" id="KW-1185">Reference proteome</keyword>
<accession>A0ABQ6M068</accession>
<dbReference type="EMBL" id="BSYJ01000004">
    <property type="protein sequence ID" value="GMG87734.1"/>
    <property type="molecule type" value="Genomic_DNA"/>
</dbReference>